<protein>
    <submittedName>
        <fullName evidence="4">SPOR domain-containing protein</fullName>
    </submittedName>
</protein>
<dbReference type="PROSITE" id="PS51724">
    <property type="entry name" value="SPOR"/>
    <property type="match status" value="1"/>
</dbReference>
<evidence type="ECO:0000256" key="2">
    <source>
        <dbReference type="SAM" id="SignalP"/>
    </source>
</evidence>
<dbReference type="Gene3D" id="3.30.70.1070">
    <property type="entry name" value="Sporulation related repeat"/>
    <property type="match status" value="1"/>
</dbReference>
<dbReference type="SUPFAM" id="SSF110997">
    <property type="entry name" value="Sporulation related repeat"/>
    <property type="match status" value="1"/>
</dbReference>
<dbReference type="RefSeq" id="WP_377833726.1">
    <property type="nucleotide sequence ID" value="NZ_JBHRSK010000008.1"/>
</dbReference>
<organism evidence="4 5">
    <name type="scientific">Acidimangrovimonas pyrenivorans</name>
    <dbReference type="NCBI Taxonomy" id="2030798"/>
    <lineage>
        <taxon>Bacteria</taxon>
        <taxon>Pseudomonadati</taxon>
        <taxon>Pseudomonadota</taxon>
        <taxon>Alphaproteobacteria</taxon>
        <taxon>Rhodobacterales</taxon>
        <taxon>Paracoccaceae</taxon>
        <taxon>Acidimangrovimonas</taxon>
    </lineage>
</organism>
<feature type="region of interest" description="Disordered" evidence="1">
    <location>
        <begin position="273"/>
        <end position="301"/>
    </location>
</feature>
<dbReference type="InterPro" id="IPR036680">
    <property type="entry name" value="SPOR-like_sf"/>
</dbReference>
<gene>
    <name evidence="4" type="ORF">ACFOES_13020</name>
</gene>
<feature type="compositionally biased region" description="Pro residues" evidence="1">
    <location>
        <begin position="230"/>
        <end position="243"/>
    </location>
</feature>
<reference evidence="5" key="1">
    <citation type="journal article" date="2019" name="Int. J. Syst. Evol. Microbiol.">
        <title>The Global Catalogue of Microorganisms (GCM) 10K type strain sequencing project: providing services to taxonomists for standard genome sequencing and annotation.</title>
        <authorList>
            <consortium name="The Broad Institute Genomics Platform"/>
            <consortium name="The Broad Institute Genome Sequencing Center for Infectious Disease"/>
            <person name="Wu L."/>
            <person name="Ma J."/>
        </authorList>
    </citation>
    <scope>NUCLEOTIDE SEQUENCE [LARGE SCALE GENOMIC DNA]</scope>
    <source>
        <strain evidence="5">KCTC 62192</strain>
    </source>
</reference>
<proteinExistence type="predicted"/>
<feature type="chain" id="PRO_5046830652" evidence="2">
    <location>
        <begin position="20"/>
        <end position="459"/>
    </location>
</feature>
<keyword evidence="2" id="KW-0732">Signal</keyword>
<feature type="compositionally biased region" description="Pro residues" evidence="1">
    <location>
        <begin position="106"/>
        <end position="118"/>
    </location>
</feature>
<sequence length="459" mass="47427">MLFRVLAAVAIAASFGGVAAQARTIKQLGGPAELPPAGFKGNQFVDSRGCLFMRAGYGGDVSWVPRATRDRQVMCGYKPTFAKDETRPVTPAPKPKQLEVAAAKPAPAPKPAPEPAPKPARVKAPMQTVATTTTPPRIHAAAPVAAAPAPELAAPAKVASGPSIKGVAIQLVDQSQCDGLTRVMRVATLDDGRRAVRCDGQSAVPGGDYTIVRVAKPGSPLLKTAAAAPAPAPKPAPAAPAPQPAARVATTTIIVPAPQLAPAPVTVASAAPQTAPALPRGYKPAWSDGRLNPQRGHGTAQGDAEMNLVWTQTVPRKLIDTRSGRTVNKQYPWLDYPVTARPPQPSGSKKWVRVRPNTSARLSTSNAPVPAKAPAAVPTASATTAQGYVQVGSFGVPANASRTVARLQAMGLPVRIGHVTSGSRQLQVVMAGPFADPSALATALGKARRAGFRDAFIRQ</sequence>
<dbReference type="Proteomes" id="UP001595443">
    <property type="component" value="Unassembled WGS sequence"/>
</dbReference>
<feature type="domain" description="SPOR" evidence="3">
    <location>
        <begin position="381"/>
        <end position="459"/>
    </location>
</feature>
<feature type="region of interest" description="Disordered" evidence="1">
    <location>
        <begin position="100"/>
        <end position="122"/>
    </location>
</feature>
<feature type="region of interest" description="Disordered" evidence="1">
    <location>
        <begin position="225"/>
        <end position="244"/>
    </location>
</feature>
<dbReference type="Pfam" id="PF05036">
    <property type="entry name" value="SPOR"/>
    <property type="match status" value="1"/>
</dbReference>
<dbReference type="InterPro" id="IPR007730">
    <property type="entry name" value="SPOR-like_dom"/>
</dbReference>
<name>A0ABV7AJ49_9RHOB</name>
<evidence type="ECO:0000256" key="1">
    <source>
        <dbReference type="SAM" id="MobiDB-lite"/>
    </source>
</evidence>
<evidence type="ECO:0000313" key="5">
    <source>
        <dbReference type="Proteomes" id="UP001595443"/>
    </source>
</evidence>
<accession>A0ABV7AJ49</accession>
<feature type="signal peptide" evidence="2">
    <location>
        <begin position="1"/>
        <end position="19"/>
    </location>
</feature>
<evidence type="ECO:0000259" key="3">
    <source>
        <dbReference type="PROSITE" id="PS51724"/>
    </source>
</evidence>
<keyword evidence="5" id="KW-1185">Reference proteome</keyword>
<comment type="caution">
    <text evidence="4">The sequence shown here is derived from an EMBL/GenBank/DDBJ whole genome shotgun (WGS) entry which is preliminary data.</text>
</comment>
<evidence type="ECO:0000313" key="4">
    <source>
        <dbReference type="EMBL" id="MFC2969022.1"/>
    </source>
</evidence>
<dbReference type="EMBL" id="JBHRSK010000008">
    <property type="protein sequence ID" value="MFC2969022.1"/>
    <property type="molecule type" value="Genomic_DNA"/>
</dbReference>